<keyword evidence="5 7" id="KW-0472">Membrane</keyword>
<comment type="subcellular location">
    <subcellularLocation>
        <location evidence="1">Membrane</location>
    </subcellularLocation>
</comment>
<feature type="compositionally biased region" description="Basic and acidic residues" evidence="6">
    <location>
        <begin position="35"/>
        <end position="44"/>
    </location>
</feature>
<evidence type="ECO:0000256" key="1">
    <source>
        <dbReference type="ARBA" id="ARBA00004370"/>
    </source>
</evidence>
<organism evidence="8 9">
    <name type="scientific">Bugula neritina</name>
    <name type="common">Brown bryozoan</name>
    <name type="synonym">Sertularia neritina</name>
    <dbReference type="NCBI Taxonomy" id="10212"/>
    <lineage>
        <taxon>Eukaryota</taxon>
        <taxon>Metazoa</taxon>
        <taxon>Spiralia</taxon>
        <taxon>Lophotrochozoa</taxon>
        <taxon>Bryozoa</taxon>
        <taxon>Gymnolaemata</taxon>
        <taxon>Cheilostomatida</taxon>
        <taxon>Flustrina</taxon>
        <taxon>Buguloidea</taxon>
        <taxon>Bugulidae</taxon>
        <taxon>Bugula</taxon>
    </lineage>
</organism>
<feature type="compositionally biased region" description="Pro residues" evidence="6">
    <location>
        <begin position="22"/>
        <end position="33"/>
    </location>
</feature>
<dbReference type="AlphaFoldDB" id="A0A7J7KI47"/>
<dbReference type="GO" id="GO:0016020">
    <property type="term" value="C:membrane"/>
    <property type="evidence" value="ECO:0007669"/>
    <property type="project" value="UniProtKB-SubCell"/>
</dbReference>
<evidence type="ECO:0000313" key="8">
    <source>
        <dbReference type="EMBL" id="KAF6038350.1"/>
    </source>
</evidence>
<keyword evidence="4 7" id="KW-1133">Transmembrane helix</keyword>
<evidence type="ECO:0000313" key="9">
    <source>
        <dbReference type="Proteomes" id="UP000593567"/>
    </source>
</evidence>
<feature type="transmembrane region" description="Helical" evidence="7">
    <location>
        <begin position="342"/>
        <end position="363"/>
    </location>
</feature>
<dbReference type="InterPro" id="IPR007593">
    <property type="entry name" value="CD225/Dispanin_fam"/>
</dbReference>
<dbReference type="Proteomes" id="UP000593567">
    <property type="component" value="Unassembled WGS sequence"/>
</dbReference>
<keyword evidence="3 7" id="KW-0812">Transmembrane</keyword>
<feature type="region of interest" description="Disordered" evidence="6">
    <location>
        <begin position="1"/>
        <end position="163"/>
    </location>
</feature>
<feature type="compositionally biased region" description="Low complexity" evidence="6">
    <location>
        <begin position="98"/>
        <end position="111"/>
    </location>
</feature>
<comment type="caution">
    <text evidence="8">The sequence shown here is derived from an EMBL/GenBank/DDBJ whole genome shotgun (WGS) entry which is preliminary data.</text>
</comment>
<keyword evidence="9" id="KW-1185">Reference proteome</keyword>
<evidence type="ECO:0000256" key="5">
    <source>
        <dbReference type="ARBA" id="ARBA00023136"/>
    </source>
</evidence>
<feature type="compositionally biased region" description="Polar residues" evidence="6">
    <location>
        <begin position="76"/>
        <end position="86"/>
    </location>
</feature>
<proteinExistence type="inferred from homology"/>
<accession>A0A7J7KI47</accession>
<evidence type="ECO:0000256" key="3">
    <source>
        <dbReference type="ARBA" id="ARBA00022692"/>
    </source>
</evidence>
<feature type="compositionally biased region" description="Polar residues" evidence="6">
    <location>
        <begin position="148"/>
        <end position="163"/>
    </location>
</feature>
<dbReference type="OrthoDB" id="6121210at2759"/>
<evidence type="ECO:0000256" key="2">
    <source>
        <dbReference type="ARBA" id="ARBA00006843"/>
    </source>
</evidence>
<evidence type="ECO:0000256" key="6">
    <source>
        <dbReference type="SAM" id="MobiDB-lite"/>
    </source>
</evidence>
<dbReference type="EMBL" id="VXIV02000424">
    <property type="protein sequence ID" value="KAF6038350.1"/>
    <property type="molecule type" value="Genomic_DNA"/>
</dbReference>
<feature type="transmembrane region" description="Helical" evidence="7">
    <location>
        <begin position="297"/>
        <end position="321"/>
    </location>
</feature>
<reference evidence="8" key="1">
    <citation type="submission" date="2020-06" db="EMBL/GenBank/DDBJ databases">
        <title>Draft genome of Bugula neritina, a colonial animal packing powerful symbionts and potential medicines.</title>
        <authorList>
            <person name="Rayko M."/>
        </authorList>
    </citation>
    <scope>NUCLEOTIDE SEQUENCE [LARGE SCALE GENOMIC DNA]</scope>
    <source>
        <strain evidence="8">Kwan_BN1</strain>
    </source>
</reference>
<protein>
    <submittedName>
        <fullName evidence="8">Uncharacterized protein</fullName>
    </submittedName>
</protein>
<sequence length="373" mass="41565">MSSYGGSRHGSRDNLDEYAGQPPQPQPRQPPVPQSRDRSYDRQYVRNQPSSQTESRGAPPAYRQYAGVSRAPVDQTRYSEQASARSHSPGRYIERPQDQYYPSRSQSPSSYAGRGESPARYAEKPRPERSYSPGRALDPGYRGGGYAPSQSGYAPSQSGYAPSQSGYALRKVGMPLPRVDMPLPRVDMPLRKVGMPLRKVGMPLPNGRGPAYSQPGQYYPSRGAPRTYNGYQQFGRGYAMKHTKPKHKSVTRDGGYYNAYTDAVIKTKKMKNRGVPTTYLVINRPWSKNHSNQPRDFMPLVIASVFFNPLLGLIALVLSCLTKRAVTEEDWATAGKFGRITFWLSIAAILSGLIFFAILIGSIHNHFVPPMLH</sequence>
<dbReference type="Pfam" id="PF04505">
    <property type="entry name" value="CD225"/>
    <property type="match status" value="1"/>
</dbReference>
<name>A0A7J7KI47_BUGNE</name>
<comment type="similarity">
    <text evidence="2">Belongs to the CD225/Dispanin family.</text>
</comment>
<evidence type="ECO:0000256" key="7">
    <source>
        <dbReference type="SAM" id="Phobius"/>
    </source>
</evidence>
<evidence type="ECO:0000256" key="4">
    <source>
        <dbReference type="ARBA" id="ARBA00022989"/>
    </source>
</evidence>
<feature type="compositionally biased region" description="Polar residues" evidence="6">
    <location>
        <begin position="45"/>
        <end position="55"/>
    </location>
</feature>
<gene>
    <name evidence="8" type="ORF">EB796_003336</name>
</gene>